<dbReference type="RefSeq" id="WP_084240677.1">
    <property type="nucleotide sequence ID" value="NZ_FWXT01000003.1"/>
</dbReference>
<keyword evidence="3" id="KW-1185">Reference proteome</keyword>
<proteinExistence type="predicted"/>
<name>A0A1W2DJT1_9SPHI</name>
<dbReference type="OrthoDB" id="772352at2"/>
<sequence length="106" mass="11844">MFKKIKDEFTTSLVSSLLTKYEAEELDAGKRLISVVAGVYMLQKGIRKIRKHHIVAVEEIVLGSILLYSAASGLHKKIIKQPVQPSDIRKNQIQGNDPRSDVPAFV</sequence>
<evidence type="ECO:0000313" key="2">
    <source>
        <dbReference type="EMBL" id="SMC97780.1"/>
    </source>
</evidence>
<accession>A0A1W2DJT1</accession>
<protein>
    <submittedName>
        <fullName evidence="2">Uncharacterized protein</fullName>
    </submittedName>
</protein>
<dbReference type="AlphaFoldDB" id="A0A1W2DJT1"/>
<evidence type="ECO:0000313" key="3">
    <source>
        <dbReference type="Proteomes" id="UP000192756"/>
    </source>
</evidence>
<organism evidence="2 3">
    <name type="scientific">Pedobacter africanus</name>
    <dbReference type="NCBI Taxonomy" id="151894"/>
    <lineage>
        <taxon>Bacteria</taxon>
        <taxon>Pseudomonadati</taxon>
        <taxon>Bacteroidota</taxon>
        <taxon>Sphingobacteriia</taxon>
        <taxon>Sphingobacteriales</taxon>
        <taxon>Sphingobacteriaceae</taxon>
        <taxon>Pedobacter</taxon>
    </lineage>
</organism>
<dbReference type="Proteomes" id="UP000192756">
    <property type="component" value="Unassembled WGS sequence"/>
</dbReference>
<reference evidence="3" key="1">
    <citation type="submission" date="2017-04" db="EMBL/GenBank/DDBJ databases">
        <authorList>
            <person name="Varghese N."/>
            <person name="Submissions S."/>
        </authorList>
    </citation>
    <scope>NUCLEOTIDE SEQUENCE [LARGE SCALE GENOMIC DNA]</scope>
    <source>
        <strain evidence="3">DSM 12126</strain>
    </source>
</reference>
<dbReference type="EMBL" id="FWXT01000003">
    <property type="protein sequence ID" value="SMC97780.1"/>
    <property type="molecule type" value="Genomic_DNA"/>
</dbReference>
<evidence type="ECO:0000256" key="1">
    <source>
        <dbReference type="SAM" id="MobiDB-lite"/>
    </source>
</evidence>
<feature type="region of interest" description="Disordered" evidence="1">
    <location>
        <begin position="85"/>
        <end position="106"/>
    </location>
</feature>
<dbReference type="STRING" id="151894.SAMN04488524_3912"/>
<gene>
    <name evidence="2" type="ORF">SAMN04488524_3912</name>
</gene>